<proteinExistence type="predicted"/>
<dbReference type="AlphaFoldDB" id="A0AB73ADF1"/>
<organism evidence="1 2">
    <name type="scientific">Enterococcus faecium SD2A-2</name>
    <dbReference type="NCBI Taxonomy" id="1244154"/>
    <lineage>
        <taxon>Bacteria</taxon>
        <taxon>Bacillati</taxon>
        <taxon>Bacillota</taxon>
        <taxon>Bacilli</taxon>
        <taxon>Lactobacillales</taxon>
        <taxon>Enterococcaceae</taxon>
        <taxon>Enterococcus</taxon>
    </lineage>
</organism>
<comment type="caution">
    <text evidence="1">The sequence shown here is derived from an EMBL/GenBank/DDBJ whole genome shotgun (WGS) entry which is preliminary data.</text>
</comment>
<dbReference type="Proteomes" id="UP000014622">
    <property type="component" value="Unassembled WGS sequence"/>
</dbReference>
<reference evidence="1 2" key="1">
    <citation type="submission" date="2013-06" db="EMBL/GenBank/DDBJ databases">
        <authorList>
            <person name="Weinstock G."/>
            <person name="Sodergren E."/>
            <person name="Lobos E.A."/>
            <person name="Fulton L."/>
            <person name="Fulton R."/>
            <person name="Courtney L."/>
            <person name="Fronick C."/>
            <person name="O'Laughlin M."/>
            <person name="Godfrey J."/>
            <person name="Wilson R.M."/>
            <person name="Miner T."/>
            <person name="Farmer C."/>
            <person name="Delehaunty K."/>
            <person name="Cordes M."/>
            <person name="Minx P."/>
            <person name="Tomlinson C."/>
            <person name="Chen J."/>
            <person name="Wollam A."/>
            <person name="Pepin K.H."/>
            <person name="Bhonagiri V."/>
            <person name="Zhang X."/>
            <person name="Warren W."/>
            <person name="Mitreva M."/>
            <person name="Mardis E.R."/>
            <person name="Wilson R.K."/>
        </authorList>
    </citation>
    <scope>NUCLEOTIDE SEQUENCE [LARGE SCALE GENOMIC DNA]</scope>
    <source>
        <strain evidence="1 2">SD2A-2</strain>
    </source>
</reference>
<sequence>HVMVLGKLRKHFGKQTVGTKIHLLIERFTFIQRKPKRGATLVVSHLFFIYLI</sequence>
<name>A0AB73ADF1_ENTFC</name>
<dbReference type="EMBL" id="ATIT01000023">
    <property type="protein sequence ID" value="EPI16052.1"/>
    <property type="molecule type" value="Genomic_DNA"/>
</dbReference>
<gene>
    <name evidence="1" type="ORF">D356_00175</name>
</gene>
<evidence type="ECO:0000313" key="2">
    <source>
        <dbReference type="Proteomes" id="UP000014622"/>
    </source>
</evidence>
<protein>
    <submittedName>
        <fullName evidence="1">Uncharacterized protein</fullName>
    </submittedName>
</protein>
<accession>A0AB73ADF1</accession>
<feature type="non-terminal residue" evidence="1">
    <location>
        <position position="1"/>
    </location>
</feature>
<evidence type="ECO:0000313" key="1">
    <source>
        <dbReference type="EMBL" id="EPI16052.1"/>
    </source>
</evidence>